<organism evidence="1">
    <name type="scientific">Pseudozyma antarctica</name>
    <name type="common">Yeast</name>
    <name type="synonym">Candida antarctica</name>
    <dbReference type="NCBI Taxonomy" id="84753"/>
    <lineage>
        <taxon>Eukaryota</taxon>
        <taxon>Fungi</taxon>
        <taxon>Dikarya</taxon>
        <taxon>Basidiomycota</taxon>
        <taxon>Ustilaginomycotina</taxon>
        <taxon>Ustilaginomycetes</taxon>
        <taxon>Ustilaginales</taxon>
        <taxon>Ustilaginaceae</taxon>
        <taxon>Moesziomyces</taxon>
    </lineage>
</organism>
<dbReference type="EMBL" id="DF830082">
    <property type="protein sequence ID" value="GAK66942.1"/>
    <property type="molecule type" value="Genomic_DNA"/>
</dbReference>
<dbReference type="GeneID" id="26305920"/>
<proteinExistence type="predicted"/>
<evidence type="ECO:0000313" key="1">
    <source>
        <dbReference type="EMBL" id="GAK66942.1"/>
    </source>
</evidence>
<keyword evidence="2" id="KW-1185">Reference proteome</keyword>
<reference evidence="1" key="1">
    <citation type="submission" date="2014-07" db="EMBL/GenBank/DDBJ databases">
        <title>Draft genome sequence of the yeast Pseudozyma antarctica JCM 10317 known as a producer of lipase B which used in a wide range of industrial applications.</title>
        <authorList>
            <person name="Morita T."/>
            <person name="Saika A."/>
            <person name="Koike H."/>
        </authorList>
    </citation>
    <scope>NUCLEOTIDE SEQUENCE</scope>
    <source>
        <strain evidence="1">JCM 10317</strain>
    </source>
</reference>
<accession>A0A081CJU6</accession>
<dbReference type="RefSeq" id="XP_014654962.1">
    <property type="nucleotide sequence ID" value="XM_014799476.1"/>
</dbReference>
<dbReference type="HOGENOM" id="CLU_2483135_0_0_1"/>
<name>A0A081CJU6_PSEA2</name>
<dbReference type="Proteomes" id="UP000053758">
    <property type="component" value="Unassembled WGS sequence"/>
</dbReference>
<evidence type="ECO:0000313" key="2">
    <source>
        <dbReference type="Proteomes" id="UP000053758"/>
    </source>
</evidence>
<sequence>MLYQPLTLELYRQKTTLLSVLPGRRVDRSDAEPRPHAGCINVAKAVSMLTATIAPASDTQTTSTLHRALDGRGFAMRHPTFDWPTRL</sequence>
<dbReference type="AlphaFoldDB" id="A0A081CJU6"/>
<gene>
    <name evidence="1" type="ORF">PAN0_015c5167</name>
</gene>
<protein>
    <submittedName>
        <fullName evidence="1">Uncharacterized protein</fullName>
    </submittedName>
</protein>